<comment type="caution">
    <text evidence="1">The sequence shown here is derived from an EMBL/GenBank/DDBJ whole genome shotgun (WGS) entry which is preliminary data.</text>
</comment>
<evidence type="ECO:0000313" key="2">
    <source>
        <dbReference type="Proteomes" id="UP000579945"/>
    </source>
</evidence>
<dbReference type="Proteomes" id="UP000579945">
    <property type="component" value="Unassembled WGS sequence"/>
</dbReference>
<gene>
    <name evidence="1" type="ORF">FHR33_005561</name>
</gene>
<dbReference type="RefSeq" id="WP_281388181.1">
    <property type="nucleotide sequence ID" value="NZ_BAAAXX010000178.1"/>
</dbReference>
<dbReference type="GeneID" id="95396309"/>
<keyword evidence="2" id="KW-1185">Reference proteome</keyword>
<accession>A0A7W5V7X4</accession>
<name>A0A7W5V7X4_9ACTN</name>
<dbReference type="EMBL" id="JACIBV010000001">
    <property type="protein sequence ID" value="MBB3729701.1"/>
    <property type="molecule type" value="Genomic_DNA"/>
</dbReference>
<protein>
    <submittedName>
        <fullName evidence="1">Uncharacterized protein</fullName>
    </submittedName>
</protein>
<dbReference type="AlphaFoldDB" id="A0A7W5V7X4"/>
<proteinExistence type="predicted"/>
<organism evidence="1 2">
    <name type="scientific">Nonomuraea dietziae</name>
    <dbReference type="NCBI Taxonomy" id="65515"/>
    <lineage>
        <taxon>Bacteria</taxon>
        <taxon>Bacillati</taxon>
        <taxon>Actinomycetota</taxon>
        <taxon>Actinomycetes</taxon>
        <taxon>Streptosporangiales</taxon>
        <taxon>Streptosporangiaceae</taxon>
        <taxon>Nonomuraea</taxon>
    </lineage>
</organism>
<sequence>MPGGYLQLAFHVGDRRNHKTQGHGHDGISLDVYWLRSNGSTRC</sequence>
<evidence type="ECO:0000313" key="1">
    <source>
        <dbReference type="EMBL" id="MBB3729701.1"/>
    </source>
</evidence>
<reference evidence="1 2" key="1">
    <citation type="submission" date="2020-08" db="EMBL/GenBank/DDBJ databases">
        <title>Sequencing the genomes of 1000 actinobacteria strains.</title>
        <authorList>
            <person name="Klenk H.-P."/>
        </authorList>
    </citation>
    <scope>NUCLEOTIDE SEQUENCE [LARGE SCALE GENOMIC DNA]</scope>
    <source>
        <strain evidence="1 2">DSM 44320</strain>
    </source>
</reference>